<dbReference type="RefSeq" id="XP_035324331.1">
    <property type="nucleotide sequence ID" value="XM_035462907.1"/>
</dbReference>
<dbReference type="Gene3D" id="3.90.1410.10">
    <property type="entry name" value="set domain protein methyltransferase, domain 1"/>
    <property type="match status" value="1"/>
</dbReference>
<evidence type="ECO:0000313" key="4">
    <source>
        <dbReference type="Proteomes" id="UP000749293"/>
    </source>
</evidence>
<dbReference type="InterPro" id="IPR050600">
    <property type="entry name" value="SETD3_SETD6_MTase"/>
</dbReference>
<comment type="caution">
    <text evidence="3">The sequence shown here is derived from an EMBL/GenBank/DDBJ whole genome shotgun (WGS) entry which is preliminary data.</text>
</comment>
<dbReference type="SUPFAM" id="SSF82199">
    <property type="entry name" value="SET domain"/>
    <property type="match status" value="1"/>
</dbReference>
<dbReference type="EMBL" id="JAANYQ010000002">
    <property type="protein sequence ID" value="KAF4125679.1"/>
    <property type="molecule type" value="Genomic_DNA"/>
</dbReference>
<gene>
    <name evidence="3" type="ORF">GMORB2_0923</name>
</gene>
<dbReference type="PANTHER" id="PTHR13271:SF76">
    <property type="entry name" value="SET DOMAIN-CONTAINING PROTEIN 8"/>
    <property type="match status" value="1"/>
</dbReference>
<feature type="domain" description="SET" evidence="2">
    <location>
        <begin position="23"/>
        <end position="269"/>
    </location>
</feature>
<feature type="region of interest" description="Disordered" evidence="1">
    <location>
        <begin position="471"/>
        <end position="492"/>
    </location>
</feature>
<dbReference type="OrthoDB" id="441812at2759"/>
<dbReference type="InterPro" id="IPR001214">
    <property type="entry name" value="SET_dom"/>
</dbReference>
<dbReference type="GeneID" id="55967153"/>
<dbReference type="Proteomes" id="UP000749293">
    <property type="component" value="Unassembled WGS sequence"/>
</dbReference>
<proteinExistence type="predicted"/>
<dbReference type="AlphaFoldDB" id="A0A9P4Z1G4"/>
<dbReference type="CDD" id="cd10527">
    <property type="entry name" value="SET_LSMT"/>
    <property type="match status" value="1"/>
</dbReference>
<dbReference type="PROSITE" id="PS50280">
    <property type="entry name" value="SET"/>
    <property type="match status" value="1"/>
</dbReference>
<protein>
    <submittedName>
        <fullName evidence="3">SET domain containing</fullName>
    </submittedName>
</protein>
<dbReference type="GO" id="GO:0005634">
    <property type="term" value="C:nucleus"/>
    <property type="evidence" value="ECO:0007669"/>
    <property type="project" value="TreeGrafter"/>
</dbReference>
<organism evidence="3 4">
    <name type="scientific">Geosmithia morbida</name>
    <dbReference type="NCBI Taxonomy" id="1094350"/>
    <lineage>
        <taxon>Eukaryota</taxon>
        <taxon>Fungi</taxon>
        <taxon>Dikarya</taxon>
        <taxon>Ascomycota</taxon>
        <taxon>Pezizomycotina</taxon>
        <taxon>Sordariomycetes</taxon>
        <taxon>Hypocreomycetidae</taxon>
        <taxon>Hypocreales</taxon>
        <taxon>Bionectriaceae</taxon>
        <taxon>Geosmithia</taxon>
    </lineage>
</organism>
<evidence type="ECO:0000259" key="2">
    <source>
        <dbReference type="PROSITE" id="PS50280"/>
    </source>
</evidence>
<feature type="compositionally biased region" description="Basic and acidic residues" evidence="1">
    <location>
        <begin position="483"/>
        <end position="492"/>
    </location>
</feature>
<name>A0A9P4Z1G4_9HYPO</name>
<dbReference type="PANTHER" id="PTHR13271">
    <property type="entry name" value="UNCHARACTERIZED PUTATIVE METHYLTRANSFERASE"/>
    <property type="match status" value="1"/>
</dbReference>
<dbReference type="GO" id="GO:0016279">
    <property type="term" value="F:protein-lysine N-methyltransferase activity"/>
    <property type="evidence" value="ECO:0007669"/>
    <property type="project" value="TreeGrafter"/>
</dbReference>
<evidence type="ECO:0000256" key="1">
    <source>
        <dbReference type="SAM" id="MobiDB-lite"/>
    </source>
</evidence>
<dbReference type="InterPro" id="IPR046341">
    <property type="entry name" value="SET_dom_sf"/>
</dbReference>
<reference evidence="3" key="1">
    <citation type="submission" date="2020-03" db="EMBL/GenBank/DDBJ databases">
        <title>Site-based positive gene gene selection in Geosmithia morbida across the United States reveals a broad range of putative effectors and factors for local host and environmental adapation.</title>
        <authorList>
            <person name="Onufrak A."/>
            <person name="Murdoch R.W."/>
            <person name="Gazis R."/>
            <person name="Huff M."/>
            <person name="Staton M."/>
            <person name="Klingeman W."/>
            <person name="Hadziabdic D."/>
        </authorList>
    </citation>
    <scope>NUCLEOTIDE SEQUENCE</scope>
    <source>
        <strain evidence="3">1262</strain>
    </source>
</reference>
<sequence>MPPPQAPPLPIQALPAWASLYDVNFYSVRLENMKGRGIGLAAAQPLSLAAGHEGATDDRPLLKVPRDLVLSIEAVEQYAKIDHHFHELLDATGHQTPRGHIVLYLLAHLASSKSQALGMPDSKIVSTGWTEYIKFLPREIPVPTLWTDAERSLLAGTSLESAVNAKMASLSNEFEQVRTAASGVRFWDALLGNSRAVDAQDWALVDAWYRSRCLELPSAGEAMVPCVDMANHSNEPDAYYDEDGDGNVEILLRPGFGVTEGDEVTISYGEFKSAAEMLFSYGFIDRDSGREEATLVLNSLPDDPLARAKVHVFGSLPTVRLSRKDGRVTWEAPFLSLACLNEEDGLDFRLLQDNEGGRELRVFWQEEDVTDRASDFQSLIKDHPIFAVFQLRMVAMLAQQLTSQLEQIQAPHIDEETDGSSPNPELRDVCVDAARMLREVEGSLLEGALGALQEQQTTLLADDKVKEYLGAAEAAAEDGQDQDPARPEAEVQ</sequence>
<keyword evidence="4" id="KW-1185">Reference proteome</keyword>
<accession>A0A9P4Z1G4</accession>
<evidence type="ECO:0000313" key="3">
    <source>
        <dbReference type="EMBL" id="KAF4125679.1"/>
    </source>
</evidence>